<dbReference type="SUPFAM" id="SSF54648">
    <property type="entry name" value="DLC"/>
    <property type="match status" value="1"/>
</dbReference>
<sequence length="102" mass="11412">MLQMSDDEDNFLSSINYPLVIECDMNEEERAEATETIVTAVEKFPSDPEQAARFIKESLDRKFGQYFHVCVGNSFGYSIDTVVGHKLAMAYGMTGVVVFKAS</sequence>
<dbReference type="OrthoDB" id="6506078at2759"/>
<dbReference type="InterPro" id="IPR001372">
    <property type="entry name" value="Dynein_light_chain_typ-1/2"/>
</dbReference>
<dbReference type="Gene3D" id="3.30.740.10">
    <property type="entry name" value="Protein Inhibitor Of Neuronal Nitric Oxide Synthase"/>
    <property type="match status" value="1"/>
</dbReference>
<dbReference type="AlphaFoldDB" id="A0A132NTL4"/>
<dbReference type="SMART" id="SM01375">
    <property type="entry name" value="Dynein_light"/>
    <property type="match status" value="1"/>
</dbReference>
<dbReference type="FunFam" id="3.30.740.10:FF:000007">
    <property type="entry name" value="Dynein light chain"/>
    <property type="match status" value="1"/>
</dbReference>
<organism evidence="1 2">
    <name type="scientific">Giardia duodenalis assemblage B</name>
    <dbReference type="NCBI Taxonomy" id="1394984"/>
    <lineage>
        <taxon>Eukaryota</taxon>
        <taxon>Metamonada</taxon>
        <taxon>Diplomonadida</taxon>
        <taxon>Hexamitidae</taxon>
        <taxon>Giardiinae</taxon>
        <taxon>Giardia</taxon>
    </lineage>
</organism>
<dbReference type="Pfam" id="PF01221">
    <property type="entry name" value="Dynein_light"/>
    <property type="match status" value="1"/>
</dbReference>
<dbReference type="VEuPathDB" id="GiardiaDB:QR46_2556"/>
<accession>A0A132NTL4</accession>
<dbReference type="GO" id="GO:0007017">
    <property type="term" value="P:microtubule-based process"/>
    <property type="evidence" value="ECO:0007669"/>
    <property type="project" value="InterPro"/>
</dbReference>
<reference evidence="1 2" key="1">
    <citation type="journal article" date="2015" name="Mol. Biochem. Parasitol.">
        <title>Identification of polymorphic genes for use in assemblage B genotyping assays through comparative genomics of multiple assemblage B Giardia duodenalis isolates.</title>
        <authorList>
            <person name="Wielinga C."/>
            <person name="Thompson R.C."/>
            <person name="Monis P."/>
            <person name="Ryan U."/>
        </authorList>
    </citation>
    <scope>NUCLEOTIDE SEQUENCE [LARGE SCALE GENOMIC DNA]</scope>
    <source>
        <strain evidence="1 2">BAH15c1</strain>
    </source>
</reference>
<dbReference type="GO" id="GO:0030286">
    <property type="term" value="C:dynein complex"/>
    <property type="evidence" value="ECO:0007669"/>
    <property type="project" value="InterPro"/>
</dbReference>
<proteinExistence type="predicted"/>
<name>A0A132NTL4_GIAIN</name>
<dbReference type="Proteomes" id="UP000070089">
    <property type="component" value="Unassembled WGS sequence"/>
</dbReference>
<evidence type="ECO:0000313" key="1">
    <source>
        <dbReference type="EMBL" id="KWX13434.1"/>
    </source>
</evidence>
<comment type="caution">
    <text evidence="1">The sequence shown here is derived from an EMBL/GenBank/DDBJ whole genome shotgun (WGS) entry which is preliminary data.</text>
</comment>
<dbReference type="EMBL" id="JXTI01000069">
    <property type="protein sequence ID" value="KWX13434.1"/>
    <property type="molecule type" value="Genomic_DNA"/>
</dbReference>
<evidence type="ECO:0000313" key="2">
    <source>
        <dbReference type="Proteomes" id="UP000070089"/>
    </source>
</evidence>
<protein>
    <submittedName>
        <fullName evidence="1">Dynein light chain</fullName>
    </submittedName>
</protein>
<dbReference type="InterPro" id="IPR037177">
    <property type="entry name" value="DLC_sf"/>
</dbReference>
<gene>
    <name evidence="1" type="ORF">QR46_2556</name>
</gene>